<accession>L9LDA8</accession>
<feature type="compositionally biased region" description="Polar residues" evidence="1">
    <location>
        <begin position="24"/>
        <end position="33"/>
    </location>
</feature>
<dbReference type="InParanoid" id="L9LDA8"/>
<gene>
    <name evidence="2" type="ORF">TREES_T100004949</name>
</gene>
<sequence>MSAASAPRKTGFRHKTGLRESDKQQPLSNQELRQTGALDPRPASTKNTCNAEKLELGPERASSGGRMTPTVNGSTAGQAANIKLRRSRPGRSTVRPESRQGHQDPGDERRRECDGEKQVHTWGIRDAAIRVRLRQLISEGKGSRYREQNWVS</sequence>
<reference evidence="3" key="1">
    <citation type="submission" date="2012-07" db="EMBL/GenBank/DDBJ databases">
        <title>Genome of the Chinese tree shrew, a rising model animal genetically related to primates.</title>
        <authorList>
            <person name="Zhang G."/>
            <person name="Fan Y."/>
            <person name="Yao Y."/>
            <person name="Huang Z."/>
        </authorList>
    </citation>
    <scope>NUCLEOTIDE SEQUENCE [LARGE SCALE GENOMIC DNA]</scope>
</reference>
<feature type="region of interest" description="Disordered" evidence="1">
    <location>
        <begin position="1"/>
        <end position="125"/>
    </location>
</feature>
<name>L9LDA8_TUPCH</name>
<dbReference type="EMBL" id="KB320374">
    <property type="protein sequence ID" value="ELW73015.1"/>
    <property type="molecule type" value="Genomic_DNA"/>
</dbReference>
<evidence type="ECO:0000313" key="3">
    <source>
        <dbReference type="Proteomes" id="UP000011518"/>
    </source>
</evidence>
<organism evidence="2 3">
    <name type="scientific">Tupaia chinensis</name>
    <name type="common">Chinese tree shrew</name>
    <name type="synonym">Tupaia belangeri chinensis</name>
    <dbReference type="NCBI Taxonomy" id="246437"/>
    <lineage>
        <taxon>Eukaryota</taxon>
        <taxon>Metazoa</taxon>
        <taxon>Chordata</taxon>
        <taxon>Craniata</taxon>
        <taxon>Vertebrata</taxon>
        <taxon>Euteleostomi</taxon>
        <taxon>Mammalia</taxon>
        <taxon>Eutheria</taxon>
        <taxon>Euarchontoglires</taxon>
        <taxon>Scandentia</taxon>
        <taxon>Tupaiidae</taxon>
        <taxon>Tupaia</taxon>
    </lineage>
</organism>
<evidence type="ECO:0000256" key="1">
    <source>
        <dbReference type="SAM" id="MobiDB-lite"/>
    </source>
</evidence>
<reference evidence="3" key="2">
    <citation type="journal article" date="2013" name="Nat. Commun.">
        <title>Genome of the Chinese tree shrew.</title>
        <authorList>
            <person name="Fan Y."/>
            <person name="Huang Z.Y."/>
            <person name="Cao C.C."/>
            <person name="Chen C.S."/>
            <person name="Chen Y.X."/>
            <person name="Fan D.D."/>
            <person name="He J."/>
            <person name="Hou H.L."/>
            <person name="Hu L."/>
            <person name="Hu X.T."/>
            <person name="Jiang X.T."/>
            <person name="Lai R."/>
            <person name="Lang Y.S."/>
            <person name="Liang B."/>
            <person name="Liao S.G."/>
            <person name="Mu D."/>
            <person name="Ma Y.Y."/>
            <person name="Niu Y.Y."/>
            <person name="Sun X.Q."/>
            <person name="Xia J.Q."/>
            <person name="Xiao J."/>
            <person name="Xiong Z.Q."/>
            <person name="Xu L."/>
            <person name="Yang L."/>
            <person name="Zhang Y."/>
            <person name="Zhao W."/>
            <person name="Zhao X.D."/>
            <person name="Zheng Y.T."/>
            <person name="Zhou J.M."/>
            <person name="Zhu Y.B."/>
            <person name="Zhang G.J."/>
            <person name="Wang J."/>
            <person name="Yao Y.G."/>
        </authorList>
    </citation>
    <scope>NUCLEOTIDE SEQUENCE [LARGE SCALE GENOMIC DNA]</scope>
</reference>
<feature type="compositionally biased region" description="Basic and acidic residues" evidence="1">
    <location>
        <begin position="94"/>
        <end position="119"/>
    </location>
</feature>
<dbReference type="AlphaFoldDB" id="L9LDA8"/>
<proteinExistence type="predicted"/>
<protein>
    <submittedName>
        <fullName evidence="2">Uncharacterized protein</fullName>
    </submittedName>
</protein>
<keyword evidence="3" id="KW-1185">Reference proteome</keyword>
<feature type="compositionally biased region" description="Polar residues" evidence="1">
    <location>
        <begin position="69"/>
        <end position="78"/>
    </location>
</feature>
<evidence type="ECO:0000313" key="2">
    <source>
        <dbReference type="EMBL" id="ELW73015.1"/>
    </source>
</evidence>
<dbReference type="Proteomes" id="UP000011518">
    <property type="component" value="Unassembled WGS sequence"/>
</dbReference>